<dbReference type="RefSeq" id="WP_184732064.1">
    <property type="nucleotide sequence ID" value="NZ_BMRW01000011.1"/>
</dbReference>
<keyword evidence="2" id="KW-1185">Reference proteome</keyword>
<comment type="caution">
    <text evidence="1">The sequence shown here is derived from an EMBL/GenBank/DDBJ whole genome shotgun (WGS) entry which is preliminary data.</text>
</comment>
<dbReference type="AlphaFoldDB" id="A0A7W7PCB8"/>
<organism evidence="1 2">
    <name type="scientific">Streptomyces netropsis</name>
    <name type="common">Streptoverticillium netropsis</name>
    <dbReference type="NCBI Taxonomy" id="55404"/>
    <lineage>
        <taxon>Bacteria</taxon>
        <taxon>Bacillati</taxon>
        <taxon>Actinomycetota</taxon>
        <taxon>Actinomycetes</taxon>
        <taxon>Kitasatosporales</taxon>
        <taxon>Streptomycetaceae</taxon>
        <taxon>Streptomyces</taxon>
    </lineage>
</organism>
<gene>
    <name evidence="1" type="ORF">FHS38_001529</name>
</gene>
<evidence type="ECO:0000313" key="1">
    <source>
        <dbReference type="EMBL" id="MBB4885501.1"/>
    </source>
</evidence>
<protein>
    <submittedName>
        <fullName evidence="1">Uncharacterized protein</fullName>
    </submittedName>
</protein>
<dbReference type="EMBL" id="JACHJG010000002">
    <property type="protein sequence ID" value="MBB4885501.1"/>
    <property type="molecule type" value="Genomic_DNA"/>
</dbReference>
<sequence>MTALRSTVRRSTFTYWELPVEELPLDGADAKKRLAEQEHTQSADADG</sequence>
<reference evidence="1 2" key="1">
    <citation type="submission" date="2020-08" db="EMBL/GenBank/DDBJ databases">
        <title>Genomic Encyclopedia of Type Strains, Phase III (KMG-III): the genomes of soil and plant-associated and newly described type strains.</title>
        <authorList>
            <person name="Whitman W."/>
        </authorList>
    </citation>
    <scope>NUCLEOTIDE SEQUENCE [LARGE SCALE GENOMIC DNA]</scope>
    <source>
        <strain evidence="1 2">CECT 3265</strain>
    </source>
</reference>
<accession>A0A7W7PCB8</accession>
<proteinExistence type="predicted"/>
<dbReference type="Proteomes" id="UP000556436">
    <property type="component" value="Unassembled WGS sequence"/>
</dbReference>
<evidence type="ECO:0000313" key="2">
    <source>
        <dbReference type="Proteomes" id="UP000556436"/>
    </source>
</evidence>
<name>A0A7W7PCB8_STRNE</name>